<gene>
    <name evidence="1" type="ORF">PanWU01x14_310620</name>
</gene>
<evidence type="ECO:0000313" key="2">
    <source>
        <dbReference type="Proteomes" id="UP000237105"/>
    </source>
</evidence>
<name>A0A2P5AQA9_PARAD</name>
<proteinExistence type="predicted"/>
<reference evidence="2" key="1">
    <citation type="submission" date="2016-06" db="EMBL/GenBank/DDBJ databases">
        <title>Parallel loss of symbiosis genes in relatives of nitrogen-fixing non-legume Parasponia.</title>
        <authorList>
            <person name="Van Velzen R."/>
            <person name="Holmer R."/>
            <person name="Bu F."/>
            <person name="Rutten L."/>
            <person name="Van Zeijl A."/>
            <person name="Liu W."/>
            <person name="Santuari L."/>
            <person name="Cao Q."/>
            <person name="Sharma T."/>
            <person name="Shen D."/>
            <person name="Roswanjaya Y."/>
            <person name="Wardhani T."/>
            <person name="Kalhor M.S."/>
            <person name="Jansen J."/>
            <person name="Van den Hoogen J."/>
            <person name="Gungor B."/>
            <person name="Hartog M."/>
            <person name="Hontelez J."/>
            <person name="Verver J."/>
            <person name="Yang W.-C."/>
            <person name="Schijlen E."/>
            <person name="Repin R."/>
            <person name="Schilthuizen M."/>
            <person name="Schranz E."/>
            <person name="Heidstra R."/>
            <person name="Miyata K."/>
            <person name="Fedorova E."/>
            <person name="Kohlen W."/>
            <person name="Bisseling T."/>
            <person name="Smit S."/>
            <person name="Geurts R."/>
        </authorList>
    </citation>
    <scope>NUCLEOTIDE SEQUENCE [LARGE SCALE GENOMIC DNA]</scope>
    <source>
        <strain evidence="2">cv. WU1-14</strain>
    </source>
</reference>
<keyword evidence="2" id="KW-1185">Reference proteome</keyword>
<dbReference type="Proteomes" id="UP000237105">
    <property type="component" value="Unassembled WGS sequence"/>
</dbReference>
<dbReference type="EMBL" id="JXTB01000487">
    <property type="protein sequence ID" value="PON38738.1"/>
    <property type="molecule type" value="Genomic_DNA"/>
</dbReference>
<accession>A0A2P5AQA9</accession>
<evidence type="ECO:0000313" key="1">
    <source>
        <dbReference type="EMBL" id="PON38738.1"/>
    </source>
</evidence>
<organism evidence="1 2">
    <name type="scientific">Parasponia andersonii</name>
    <name type="common">Sponia andersonii</name>
    <dbReference type="NCBI Taxonomy" id="3476"/>
    <lineage>
        <taxon>Eukaryota</taxon>
        <taxon>Viridiplantae</taxon>
        <taxon>Streptophyta</taxon>
        <taxon>Embryophyta</taxon>
        <taxon>Tracheophyta</taxon>
        <taxon>Spermatophyta</taxon>
        <taxon>Magnoliopsida</taxon>
        <taxon>eudicotyledons</taxon>
        <taxon>Gunneridae</taxon>
        <taxon>Pentapetalae</taxon>
        <taxon>rosids</taxon>
        <taxon>fabids</taxon>
        <taxon>Rosales</taxon>
        <taxon>Cannabaceae</taxon>
        <taxon>Parasponia</taxon>
    </lineage>
</organism>
<dbReference type="AlphaFoldDB" id="A0A2P5AQA9"/>
<protein>
    <submittedName>
        <fullName evidence="1">Uncharacterized protein</fullName>
    </submittedName>
</protein>
<comment type="caution">
    <text evidence="1">The sequence shown here is derived from an EMBL/GenBank/DDBJ whole genome shotgun (WGS) entry which is preliminary data.</text>
</comment>
<sequence>MPDGETACKNPIGRQKLRVAFSPTRVGKTRRQLQAWLHQRLPVTVGGWVGHSGGWWLGK</sequence>